<dbReference type="AlphaFoldDB" id="A0A542ZNJ8"/>
<keyword evidence="3 6" id="KW-0812">Transmembrane</keyword>
<evidence type="ECO:0000256" key="4">
    <source>
        <dbReference type="ARBA" id="ARBA00022989"/>
    </source>
</evidence>
<evidence type="ECO:0000256" key="3">
    <source>
        <dbReference type="ARBA" id="ARBA00022692"/>
    </source>
</evidence>
<accession>A0A542ZNJ8</accession>
<dbReference type="Proteomes" id="UP000319514">
    <property type="component" value="Unassembled WGS sequence"/>
</dbReference>
<evidence type="ECO:0000256" key="2">
    <source>
        <dbReference type="ARBA" id="ARBA00022475"/>
    </source>
</evidence>
<dbReference type="OrthoDB" id="597333at2"/>
<evidence type="ECO:0000256" key="5">
    <source>
        <dbReference type="ARBA" id="ARBA00023136"/>
    </source>
</evidence>
<feature type="transmembrane region" description="Helical" evidence="6">
    <location>
        <begin position="127"/>
        <end position="147"/>
    </location>
</feature>
<name>A0A542ZNJ8_9MICO</name>
<keyword evidence="5 6" id="KW-0472">Membrane</keyword>
<dbReference type="InterPro" id="IPR042094">
    <property type="entry name" value="T2SS_GspF_sf"/>
</dbReference>
<organism evidence="8 9">
    <name type="scientific">Oryzihumus leptocrescens</name>
    <dbReference type="NCBI Taxonomy" id="297536"/>
    <lineage>
        <taxon>Bacteria</taxon>
        <taxon>Bacillati</taxon>
        <taxon>Actinomycetota</taxon>
        <taxon>Actinomycetes</taxon>
        <taxon>Micrococcales</taxon>
        <taxon>Intrasporangiaceae</taxon>
        <taxon>Oryzihumus</taxon>
    </lineage>
</organism>
<evidence type="ECO:0000313" key="8">
    <source>
        <dbReference type="EMBL" id="TQL61866.1"/>
    </source>
</evidence>
<dbReference type="RefSeq" id="WP_141789594.1">
    <property type="nucleotide sequence ID" value="NZ_BAAAKX010000012.1"/>
</dbReference>
<dbReference type="PANTHER" id="PTHR35007">
    <property type="entry name" value="INTEGRAL MEMBRANE PROTEIN-RELATED"/>
    <property type="match status" value="1"/>
</dbReference>
<feature type="domain" description="Type II secretion system protein GspF" evidence="7">
    <location>
        <begin position="166"/>
        <end position="290"/>
    </location>
</feature>
<evidence type="ECO:0000313" key="9">
    <source>
        <dbReference type="Proteomes" id="UP000319514"/>
    </source>
</evidence>
<comment type="subcellular location">
    <subcellularLocation>
        <location evidence="1">Cell membrane</location>
        <topology evidence="1">Multi-pass membrane protein</topology>
    </subcellularLocation>
</comment>
<feature type="transmembrane region" description="Helical" evidence="6">
    <location>
        <begin position="302"/>
        <end position="325"/>
    </location>
</feature>
<keyword evidence="9" id="KW-1185">Reference proteome</keyword>
<dbReference type="EMBL" id="VFOQ01000001">
    <property type="protein sequence ID" value="TQL61866.1"/>
    <property type="molecule type" value="Genomic_DNA"/>
</dbReference>
<reference evidence="8 9" key="1">
    <citation type="submission" date="2019-06" db="EMBL/GenBank/DDBJ databases">
        <title>Sequencing the genomes of 1000 actinobacteria strains.</title>
        <authorList>
            <person name="Klenk H.-P."/>
        </authorList>
    </citation>
    <scope>NUCLEOTIDE SEQUENCE [LARGE SCALE GENOMIC DNA]</scope>
    <source>
        <strain evidence="8 9">DSM 18082</strain>
    </source>
</reference>
<protein>
    <submittedName>
        <fullName evidence="8">Tight adherence protein B</fullName>
    </submittedName>
</protein>
<proteinExistence type="predicted"/>
<feature type="transmembrane region" description="Helical" evidence="6">
    <location>
        <begin position="274"/>
        <end position="290"/>
    </location>
</feature>
<comment type="caution">
    <text evidence="8">The sequence shown here is derived from an EMBL/GenBank/DDBJ whole genome shotgun (WGS) entry which is preliminary data.</text>
</comment>
<sequence length="333" mass="35680">MSPADPVWLVWGPPALVGGALAASVLALGMPRGGTATDRRLRSIERYVEGTGRAMPQDTDRPSRLSTTLTDLGERAAAGRSSTARTSALLERADLPWRTGEWVVLRVVAVIVGVALGLLMIHGSIPANLIGLLLGGGLGALTPVVLLRVSASRRARKFESQLPDVLTLVASSLQTGFSLLQALDAVAQDVAEPSAKELSRALAETRIGADIGESLDRMADRMDSNNLRWTSMAIGIQRQVGGNLAETLRTTATTLRDRESLHRHVRALSAEGRLSAYVLIAMPVGIFLYMTQVNRPYVSLLWTTPLGLVLSVVGLVMLAIGMVWMRHVVNVEV</sequence>
<dbReference type="GO" id="GO:0005886">
    <property type="term" value="C:plasma membrane"/>
    <property type="evidence" value="ECO:0007669"/>
    <property type="project" value="UniProtKB-SubCell"/>
</dbReference>
<evidence type="ECO:0000256" key="1">
    <source>
        <dbReference type="ARBA" id="ARBA00004651"/>
    </source>
</evidence>
<gene>
    <name evidence="8" type="ORF">FB474_3286</name>
</gene>
<keyword evidence="2" id="KW-1003">Cell membrane</keyword>
<dbReference type="Gene3D" id="1.20.81.30">
    <property type="entry name" value="Type II secretion system (T2SS), domain F"/>
    <property type="match status" value="1"/>
</dbReference>
<evidence type="ECO:0000256" key="6">
    <source>
        <dbReference type="SAM" id="Phobius"/>
    </source>
</evidence>
<dbReference type="InterPro" id="IPR018076">
    <property type="entry name" value="T2SS_GspF_dom"/>
</dbReference>
<dbReference type="Pfam" id="PF00482">
    <property type="entry name" value="T2SSF"/>
    <property type="match status" value="1"/>
</dbReference>
<feature type="transmembrane region" description="Helical" evidence="6">
    <location>
        <begin position="6"/>
        <end position="30"/>
    </location>
</feature>
<evidence type="ECO:0000259" key="7">
    <source>
        <dbReference type="Pfam" id="PF00482"/>
    </source>
</evidence>
<dbReference type="PANTHER" id="PTHR35007:SF1">
    <property type="entry name" value="PILUS ASSEMBLY PROTEIN"/>
    <property type="match status" value="1"/>
</dbReference>
<feature type="transmembrane region" description="Helical" evidence="6">
    <location>
        <begin position="102"/>
        <end position="121"/>
    </location>
</feature>
<keyword evidence="4 6" id="KW-1133">Transmembrane helix</keyword>